<dbReference type="EMBL" id="NXIB02000050">
    <property type="protein sequence ID" value="PHX55490.1"/>
    <property type="molecule type" value="Genomic_DNA"/>
</dbReference>
<gene>
    <name evidence="5" type="ORF">CP500_010305</name>
</gene>
<evidence type="ECO:0000256" key="3">
    <source>
        <dbReference type="ARBA" id="ARBA00023163"/>
    </source>
</evidence>
<dbReference type="Pfam" id="PF01047">
    <property type="entry name" value="MarR"/>
    <property type="match status" value="1"/>
</dbReference>
<dbReference type="Proteomes" id="UP000226442">
    <property type="component" value="Unassembled WGS sequence"/>
</dbReference>
<proteinExistence type="predicted"/>
<organism evidence="5 6">
    <name type="scientific">Tychonema bourrellyi FEM_GT703</name>
    <dbReference type="NCBI Taxonomy" id="2040638"/>
    <lineage>
        <taxon>Bacteria</taxon>
        <taxon>Bacillati</taxon>
        <taxon>Cyanobacteriota</taxon>
        <taxon>Cyanophyceae</taxon>
        <taxon>Oscillatoriophycideae</taxon>
        <taxon>Oscillatoriales</taxon>
        <taxon>Microcoleaceae</taxon>
        <taxon>Tychonema</taxon>
    </lineage>
</organism>
<name>A0A2G4F151_9CYAN</name>
<dbReference type="AlphaFoldDB" id="A0A2G4F151"/>
<dbReference type="InterPro" id="IPR023187">
    <property type="entry name" value="Tscrpt_reg_MarR-type_CS"/>
</dbReference>
<evidence type="ECO:0000313" key="5">
    <source>
        <dbReference type="EMBL" id="PHX55490.1"/>
    </source>
</evidence>
<comment type="caution">
    <text evidence="5">The sequence shown here is derived from an EMBL/GenBank/DDBJ whole genome shotgun (WGS) entry which is preliminary data.</text>
</comment>
<dbReference type="GO" id="GO:0003677">
    <property type="term" value="F:DNA binding"/>
    <property type="evidence" value="ECO:0007669"/>
    <property type="project" value="UniProtKB-KW"/>
</dbReference>
<evidence type="ECO:0000256" key="1">
    <source>
        <dbReference type="ARBA" id="ARBA00023015"/>
    </source>
</evidence>
<keyword evidence="3" id="KW-0804">Transcription</keyword>
<dbReference type="InterPro" id="IPR000835">
    <property type="entry name" value="HTH_MarR-typ"/>
</dbReference>
<dbReference type="SMART" id="SM00347">
    <property type="entry name" value="HTH_MARR"/>
    <property type="match status" value="1"/>
</dbReference>
<dbReference type="GO" id="GO:0003700">
    <property type="term" value="F:DNA-binding transcription factor activity"/>
    <property type="evidence" value="ECO:0007669"/>
    <property type="project" value="InterPro"/>
</dbReference>
<dbReference type="InterPro" id="IPR036388">
    <property type="entry name" value="WH-like_DNA-bd_sf"/>
</dbReference>
<keyword evidence="2" id="KW-0238">DNA-binding</keyword>
<reference evidence="5" key="1">
    <citation type="submission" date="2017-10" db="EMBL/GenBank/DDBJ databases">
        <title>Draft genome sequence of the planktic cyanobacteria Tychonema bourrellyi isolated from alpine lentic freshwater.</title>
        <authorList>
            <person name="Tett A."/>
            <person name="Armanini F."/>
            <person name="Asnicar F."/>
            <person name="Boscaini A."/>
            <person name="Pasolli E."/>
            <person name="Zolfo M."/>
            <person name="Donati C."/>
            <person name="Salmaso N."/>
            <person name="Segata N."/>
        </authorList>
    </citation>
    <scope>NUCLEOTIDE SEQUENCE</scope>
    <source>
        <strain evidence="5">FEM_GT703</strain>
    </source>
</reference>
<dbReference type="PANTHER" id="PTHR42756:SF1">
    <property type="entry name" value="TRANSCRIPTIONAL REPRESSOR OF EMRAB OPERON"/>
    <property type="match status" value="1"/>
</dbReference>
<dbReference type="InterPro" id="IPR036390">
    <property type="entry name" value="WH_DNA-bd_sf"/>
</dbReference>
<dbReference type="OrthoDB" id="9806864at2"/>
<dbReference type="Gene3D" id="1.10.10.10">
    <property type="entry name" value="Winged helix-like DNA-binding domain superfamily/Winged helix DNA-binding domain"/>
    <property type="match status" value="1"/>
</dbReference>
<keyword evidence="6" id="KW-1185">Reference proteome</keyword>
<feature type="domain" description="HTH marR-type" evidence="4">
    <location>
        <begin position="21"/>
        <end position="153"/>
    </location>
</feature>
<evidence type="ECO:0000259" key="4">
    <source>
        <dbReference type="PROSITE" id="PS50995"/>
    </source>
</evidence>
<dbReference type="RefSeq" id="WP_096831944.1">
    <property type="nucleotide sequence ID" value="NZ_NXIB02000050.1"/>
</dbReference>
<dbReference type="PROSITE" id="PS50995">
    <property type="entry name" value="HTH_MARR_2"/>
    <property type="match status" value="1"/>
</dbReference>
<accession>A0A2G4F151</accession>
<keyword evidence="1" id="KW-0805">Transcription regulation</keyword>
<dbReference type="PANTHER" id="PTHR42756">
    <property type="entry name" value="TRANSCRIPTIONAL REGULATOR, MARR"/>
    <property type="match status" value="1"/>
</dbReference>
<sequence length="156" mass="17911">MVTTSTVDRTNLAQWHDVLAPHSIGYRLKLLGQLGTRRLQEALEPFGLTPFHWLVLCCLWQEDGLATSSIGDKLQQVGGTLTGVIDRMEERDLVRRSRDTRDRRIWRIWLTDAGRELQDVLPPLVRDIREKSMTGISKADRERFSELIDMAIVNLS</sequence>
<protein>
    <submittedName>
        <fullName evidence="5">MarR family transcriptional regulator</fullName>
    </submittedName>
</protein>
<dbReference type="PROSITE" id="PS01117">
    <property type="entry name" value="HTH_MARR_1"/>
    <property type="match status" value="1"/>
</dbReference>
<dbReference type="SUPFAM" id="SSF46785">
    <property type="entry name" value="Winged helix' DNA-binding domain"/>
    <property type="match status" value="1"/>
</dbReference>
<evidence type="ECO:0000256" key="2">
    <source>
        <dbReference type="ARBA" id="ARBA00023125"/>
    </source>
</evidence>
<evidence type="ECO:0000313" key="6">
    <source>
        <dbReference type="Proteomes" id="UP000226442"/>
    </source>
</evidence>